<keyword evidence="1" id="KW-1133">Transmembrane helix</keyword>
<dbReference type="EMBL" id="JBHFEH010000003">
    <property type="protein sequence ID" value="KAL2058058.1"/>
    <property type="molecule type" value="Genomic_DNA"/>
</dbReference>
<organism evidence="2 3">
    <name type="scientific">Lepraria finkii</name>
    <dbReference type="NCBI Taxonomy" id="1340010"/>
    <lineage>
        <taxon>Eukaryota</taxon>
        <taxon>Fungi</taxon>
        <taxon>Dikarya</taxon>
        <taxon>Ascomycota</taxon>
        <taxon>Pezizomycotina</taxon>
        <taxon>Lecanoromycetes</taxon>
        <taxon>OSLEUM clade</taxon>
        <taxon>Lecanoromycetidae</taxon>
        <taxon>Lecanorales</taxon>
        <taxon>Lecanorineae</taxon>
        <taxon>Stereocaulaceae</taxon>
        <taxon>Lepraria</taxon>
    </lineage>
</organism>
<keyword evidence="1" id="KW-0812">Transmembrane</keyword>
<feature type="transmembrane region" description="Helical" evidence="1">
    <location>
        <begin position="25"/>
        <end position="43"/>
    </location>
</feature>
<gene>
    <name evidence="2" type="ORF">ABVK25_001676</name>
</gene>
<protein>
    <submittedName>
        <fullName evidence="2">Uncharacterized protein</fullName>
    </submittedName>
</protein>
<evidence type="ECO:0000256" key="1">
    <source>
        <dbReference type="SAM" id="Phobius"/>
    </source>
</evidence>
<evidence type="ECO:0000313" key="2">
    <source>
        <dbReference type="EMBL" id="KAL2058058.1"/>
    </source>
</evidence>
<dbReference type="Proteomes" id="UP001590951">
    <property type="component" value="Unassembled WGS sequence"/>
</dbReference>
<accession>A0ABR4BPV3</accession>
<evidence type="ECO:0000313" key="3">
    <source>
        <dbReference type="Proteomes" id="UP001590951"/>
    </source>
</evidence>
<feature type="transmembrane region" description="Helical" evidence="1">
    <location>
        <begin position="50"/>
        <end position="74"/>
    </location>
</feature>
<proteinExistence type="predicted"/>
<comment type="caution">
    <text evidence="2">The sequence shown here is derived from an EMBL/GenBank/DDBJ whole genome shotgun (WGS) entry which is preliminary data.</text>
</comment>
<keyword evidence="3" id="KW-1185">Reference proteome</keyword>
<reference evidence="2 3" key="1">
    <citation type="submission" date="2024-09" db="EMBL/GenBank/DDBJ databases">
        <title>Rethinking Asexuality: The Enigmatic Case of Functional Sexual Genes in Lepraria (Stereocaulaceae).</title>
        <authorList>
            <person name="Doellman M."/>
            <person name="Sun Y."/>
            <person name="Barcenas-Pena A."/>
            <person name="Lumbsch H.T."/>
            <person name="Grewe F."/>
        </authorList>
    </citation>
    <scope>NUCLEOTIDE SEQUENCE [LARGE SCALE GENOMIC DNA]</scope>
    <source>
        <strain evidence="2 3">Grewe 0041</strain>
    </source>
</reference>
<keyword evidence="1" id="KW-0472">Membrane</keyword>
<name>A0ABR4BPV3_9LECA</name>
<sequence length="75" mass="7630">MATAHFFHPKLGAEQAIPASELADVVPALAAAVVELLPILIAVRLAVAAVALLILTAATSAVANALLKAFWLAFA</sequence>